<feature type="domain" description="Nucleolar 27S pre-rRNA processing Urb2/Npa2 C-terminal" evidence="2">
    <location>
        <begin position="1191"/>
        <end position="1360"/>
    </location>
</feature>
<evidence type="ECO:0000313" key="3">
    <source>
        <dbReference type="EMBL" id="KAK9510542.1"/>
    </source>
</evidence>
<dbReference type="Pfam" id="PF10441">
    <property type="entry name" value="Urb2"/>
    <property type="match status" value="1"/>
</dbReference>
<dbReference type="InterPro" id="IPR052609">
    <property type="entry name" value="Ribosome_Biogenesis_Reg"/>
</dbReference>
<dbReference type="GO" id="GO:0042254">
    <property type="term" value="P:ribosome biogenesis"/>
    <property type="evidence" value="ECO:0007669"/>
    <property type="project" value="TreeGrafter"/>
</dbReference>
<dbReference type="EMBL" id="JAPXFL010000002">
    <property type="protein sequence ID" value="KAK9510542.1"/>
    <property type="molecule type" value="Genomic_DNA"/>
</dbReference>
<protein>
    <recommendedName>
        <fullName evidence="2">Nucleolar 27S pre-rRNA processing Urb2/Npa2 C-terminal domain-containing protein</fullName>
    </recommendedName>
</protein>
<dbReference type="InterPro" id="IPR018849">
    <property type="entry name" value="Urb2/Npa2_C"/>
</dbReference>
<reference evidence="3 4" key="1">
    <citation type="submission" date="2022-12" db="EMBL/GenBank/DDBJ databases">
        <title>Chromosome-level genome assembly of true bugs.</title>
        <authorList>
            <person name="Ma L."/>
            <person name="Li H."/>
        </authorList>
    </citation>
    <scope>NUCLEOTIDE SEQUENCE [LARGE SCALE GENOMIC DNA]</scope>
    <source>
        <strain evidence="3">Lab_2022b</strain>
    </source>
</reference>
<evidence type="ECO:0000313" key="4">
    <source>
        <dbReference type="Proteomes" id="UP001461498"/>
    </source>
</evidence>
<dbReference type="Proteomes" id="UP001461498">
    <property type="component" value="Unassembled WGS sequence"/>
</dbReference>
<comment type="caution">
    <text evidence="3">The sequence shown here is derived from an EMBL/GenBank/DDBJ whole genome shotgun (WGS) entry which is preliminary data.</text>
</comment>
<accession>A0AAW1DJM0</accession>
<dbReference type="PANTHER" id="PTHR15682">
    <property type="entry name" value="UNHEALTHY RIBOSOME BIOGENESIS PROTEIN 2 HOMOLOG"/>
    <property type="match status" value="1"/>
</dbReference>
<sequence>MAASAECLSSQLNTKLKDESVPFQNRLDLAKTVFISTSIPILQKEDFILDYLINSFNNTNDAVGKLEILKTIHSCLCSNRMKCFTGLIRPSIVKDLLQMLHSINDNEEIIDYKRNIIIEVLNTRYFQRLFACDVAGLCKLFGSLLSDANESSRNQCLEAIRLFLLINKMTLLKEEIRINFLQEAFVPMCTALTLIGDDACFTLRDKIVQCLIQVVLFESTFTNVLLNPPLSDRDKNDVSNKMLLAVCKIKALPSECNVHVVSSCYTLLLRAFVSKLVNPSEEDYKIIFKLFEVFSKQMGLTVDKVESISIGPIRGWDTENTFYVICEMMKVLDDAKIPLKIEFDGYTLETWMISLVIGMTSINFTTLTPALLNMNEAAFRLNPLIIEPCINIIVRMMLCPKSKEVHRAYTNMMLAAINGTEKVKRLQKFISLILGNIRLTLMNNCPDSLTVNDIIPVEVGDAFSEAVETFSNAQALSTMRALLFHLEADSLSHVEASSVDNPVLVNTEIIVELLTKLIYGVKFADHSVPDIVKAKFKCQLEDLRNLLAKFSETSHISQSSHNDRLLKCFLQLCHTYGAIQLLFDEYEGSPMKPLIDIDLNPTNLSYVHPYINPNQWRRIFKKVVAHEGCLAKPDLLRLLLQKIAAVSQVEVGSEGPGSQAARYILELAELEWLWSHIVVLAPLFQAMELDNLIKSLVKSCKNDQSRWKKVINNNFLEDRRLVLATGLHLLHKAGRIISHSSNMRSVTSEIMSHLVIHNLLEYELSQLITEDLELSQEIEEAIIQMSSIVNNKLSDKNSNIEPKNIPHESYFEILNILPLHHFTLLTQSCIVLSLVSLLIDLPPEIRIDIRLLDTLYNILDGPQSHSHKLLGRIDPGLLIKFLAKRAESYPSNKELMFILCHVALKDRDTAKQLMKCASKPKKDTLWITTMVIKALKKVKKIDSNSDNEDDDDSDKKMSPRKKPLNKKECINRLTELAVPILLNENPSSQLLPDYAVILKHELSNKSLGQLNNLLTKLEEYSQIAIADYTVGGGGLVEVMMCYRNELGNSFPKFLVDFAWNHLLKETDTEPIESVAGLVFSSANTEEFSDIIKQLLSRTVSEVKNVTEGQQSPGLETVFSLWTYLVQQSSLPSDKCRIRKECLVSMVTPVTELISSWSTQEASCLQSVPLLLGFYSNLIPQLGVELKPVIIDTILLSLSAVPLNDTDQDILIQRLNLVIDNLFALYLFRTSLVIDRLPAIMQRYRNCLLALAPLAEPSQQNIDPIMSVAGKLERIATTMVKRAKDFTRIAPYIIADVIGIFGKFPIHADIKNLYTNIIISFLPVCDSHAITYLKATLPLASKELFKNIYDNYNKHHRYVGKI</sequence>
<evidence type="ECO:0000256" key="1">
    <source>
        <dbReference type="SAM" id="MobiDB-lite"/>
    </source>
</evidence>
<feature type="region of interest" description="Disordered" evidence="1">
    <location>
        <begin position="942"/>
        <end position="964"/>
    </location>
</feature>
<dbReference type="PANTHER" id="PTHR15682:SF2">
    <property type="entry name" value="UNHEALTHY RIBOSOME BIOGENESIS PROTEIN 2 HOMOLOG"/>
    <property type="match status" value="1"/>
</dbReference>
<name>A0AAW1DJM0_9HEMI</name>
<gene>
    <name evidence="3" type="ORF">O3M35_005297</name>
</gene>
<evidence type="ECO:0000259" key="2">
    <source>
        <dbReference type="Pfam" id="PF10441"/>
    </source>
</evidence>
<keyword evidence="4" id="KW-1185">Reference proteome</keyword>
<proteinExistence type="predicted"/>
<dbReference type="GO" id="GO:0005730">
    <property type="term" value="C:nucleolus"/>
    <property type="evidence" value="ECO:0007669"/>
    <property type="project" value="TreeGrafter"/>
</dbReference>
<organism evidence="3 4">
    <name type="scientific">Rhynocoris fuscipes</name>
    <dbReference type="NCBI Taxonomy" id="488301"/>
    <lineage>
        <taxon>Eukaryota</taxon>
        <taxon>Metazoa</taxon>
        <taxon>Ecdysozoa</taxon>
        <taxon>Arthropoda</taxon>
        <taxon>Hexapoda</taxon>
        <taxon>Insecta</taxon>
        <taxon>Pterygota</taxon>
        <taxon>Neoptera</taxon>
        <taxon>Paraneoptera</taxon>
        <taxon>Hemiptera</taxon>
        <taxon>Heteroptera</taxon>
        <taxon>Panheteroptera</taxon>
        <taxon>Cimicomorpha</taxon>
        <taxon>Reduviidae</taxon>
        <taxon>Harpactorinae</taxon>
        <taxon>Harpactorini</taxon>
        <taxon>Rhynocoris</taxon>
    </lineage>
</organism>